<keyword evidence="2" id="KW-0812">Transmembrane</keyword>
<feature type="compositionally biased region" description="Polar residues" evidence="1">
    <location>
        <begin position="139"/>
        <end position="151"/>
    </location>
</feature>
<reference evidence="4" key="1">
    <citation type="submission" date="2025-08" db="UniProtKB">
        <authorList>
            <consortium name="RefSeq"/>
        </authorList>
    </citation>
    <scope>IDENTIFICATION</scope>
    <source>
        <strain evidence="4">Nigerian</strain>
        <tissue evidence="4">Liver and blood</tissue>
    </source>
</reference>
<dbReference type="GeneID" id="100490973"/>
<dbReference type="RefSeq" id="XP_031754952.1">
    <property type="nucleotide sequence ID" value="XM_031899092.1"/>
</dbReference>
<feature type="transmembrane region" description="Helical" evidence="2">
    <location>
        <begin position="388"/>
        <end position="408"/>
    </location>
</feature>
<dbReference type="AGR" id="Xenbase:XB-GENE-29080471"/>
<feature type="compositionally biased region" description="Basic and acidic residues" evidence="1">
    <location>
        <begin position="152"/>
        <end position="169"/>
    </location>
</feature>
<evidence type="ECO:0000313" key="4">
    <source>
        <dbReference type="RefSeq" id="XP_031754952.1"/>
    </source>
</evidence>
<name>A0A8J1JAQ9_XENTR</name>
<sequence length="454" mass="51507">MFYQDSDGESSPWDSPLSSARDPVKRKEQIRNKIPRTSAGSAVDSEDENSTAKKNIPPEDASSTKENGSFINVEVNNRKISPRQEQQSHPNSKKPNLKIKHHQKVPSFHDFKEPATHEMEVPDQGFAVTRKHIKGSSYMISSPEHSVISNKQPDDETRSWGVPAREREPTSGSNQKLNSSAALYETVSAPDITQTLTERAAQVRGAQEIHMSNTDMSGHGQCARNTSDLLKNEKRDFSGVPGVGERMWNVEHGTKQHDVKGPPMYLNYGWNMEPVYTDPENAQLKVSLVTETVPYKDELHMYQFDYGHRQYYQAHKDPNEAFMEKLADKSEKLILRCWREIFGFLRILAGLVTIFLIELITFLGKYIFQVLFVGFLTALGDHVVKPVLVALFNHFLQPLLIFIFNILYSLHNLWFPILDVLRGIAQQIATVLQAFRLVEVHTGAKCVTPHVQNV</sequence>
<dbReference type="Proteomes" id="UP000008143">
    <property type="component" value="Chromosome 3"/>
</dbReference>
<gene>
    <name evidence="4 5" type="primary">LOC100490973</name>
</gene>
<protein>
    <submittedName>
        <fullName evidence="4">Uncharacterized protein LOC100490973 isoform X1</fullName>
    </submittedName>
</protein>
<keyword evidence="2" id="KW-0472">Membrane</keyword>
<dbReference type="OrthoDB" id="10045204at2759"/>
<keyword evidence="3" id="KW-1185">Reference proteome</keyword>
<feature type="compositionally biased region" description="Basic and acidic residues" evidence="1">
    <location>
        <begin position="22"/>
        <end position="31"/>
    </location>
</feature>
<dbReference type="KEGG" id="xtr:100490973"/>
<dbReference type="OMA" id="HNEAFME"/>
<feature type="region of interest" description="Disordered" evidence="1">
    <location>
        <begin position="1"/>
        <end position="100"/>
    </location>
</feature>
<dbReference type="Xenbase" id="XB-GENE-29080471">
    <property type="gene designation" value="LOC100490973"/>
</dbReference>
<organism evidence="3 4">
    <name type="scientific">Xenopus tropicalis</name>
    <name type="common">Western clawed frog</name>
    <name type="synonym">Silurana tropicalis</name>
    <dbReference type="NCBI Taxonomy" id="8364"/>
    <lineage>
        <taxon>Eukaryota</taxon>
        <taxon>Metazoa</taxon>
        <taxon>Chordata</taxon>
        <taxon>Craniata</taxon>
        <taxon>Vertebrata</taxon>
        <taxon>Euteleostomi</taxon>
        <taxon>Amphibia</taxon>
        <taxon>Batrachia</taxon>
        <taxon>Anura</taxon>
        <taxon>Pipoidea</taxon>
        <taxon>Pipidae</taxon>
        <taxon>Xenopodinae</taxon>
        <taxon>Xenopus</taxon>
        <taxon>Silurana</taxon>
    </lineage>
</organism>
<evidence type="ECO:0000313" key="3">
    <source>
        <dbReference type="Proteomes" id="UP000008143"/>
    </source>
</evidence>
<feature type="compositionally biased region" description="Polar residues" evidence="1">
    <location>
        <begin position="64"/>
        <end position="90"/>
    </location>
</feature>
<proteinExistence type="predicted"/>
<feature type="transmembrane region" description="Helical" evidence="2">
    <location>
        <begin position="344"/>
        <end position="368"/>
    </location>
</feature>
<evidence type="ECO:0000256" key="2">
    <source>
        <dbReference type="SAM" id="Phobius"/>
    </source>
</evidence>
<keyword evidence="2" id="KW-1133">Transmembrane helix</keyword>
<evidence type="ECO:0000256" key="1">
    <source>
        <dbReference type="SAM" id="MobiDB-lite"/>
    </source>
</evidence>
<feature type="region of interest" description="Disordered" evidence="1">
    <location>
        <begin position="139"/>
        <end position="178"/>
    </location>
</feature>
<dbReference type="AlphaFoldDB" id="A0A8J1JAQ9"/>
<accession>A0A8J1JAQ9</accession>
<feature type="compositionally biased region" description="Basic residues" evidence="1">
    <location>
        <begin position="91"/>
        <end position="100"/>
    </location>
</feature>
<evidence type="ECO:0000313" key="5">
    <source>
        <dbReference type="Xenbase" id="XB-GENE-29080471"/>
    </source>
</evidence>